<dbReference type="EMBL" id="MN739104">
    <property type="protein sequence ID" value="QHS89055.1"/>
    <property type="molecule type" value="Genomic_DNA"/>
</dbReference>
<organism evidence="1">
    <name type="scientific">viral metagenome</name>
    <dbReference type="NCBI Taxonomy" id="1070528"/>
    <lineage>
        <taxon>unclassified sequences</taxon>
        <taxon>metagenomes</taxon>
        <taxon>organismal metagenomes</taxon>
    </lineage>
</organism>
<proteinExistence type="predicted"/>
<dbReference type="AlphaFoldDB" id="A0A6C0B9Y6"/>
<reference evidence="1" key="1">
    <citation type="journal article" date="2020" name="Nature">
        <title>Giant virus diversity and host interactions through global metagenomics.</title>
        <authorList>
            <person name="Schulz F."/>
            <person name="Roux S."/>
            <person name="Paez-Espino D."/>
            <person name="Jungbluth S."/>
            <person name="Walsh D.A."/>
            <person name="Denef V.J."/>
            <person name="McMahon K.D."/>
            <person name="Konstantinidis K.T."/>
            <person name="Eloe-Fadrosh E.A."/>
            <person name="Kyrpides N.C."/>
            <person name="Woyke T."/>
        </authorList>
    </citation>
    <scope>NUCLEOTIDE SEQUENCE</scope>
    <source>
        <strain evidence="1">GVMAG-M-3300010158-59</strain>
    </source>
</reference>
<evidence type="ECO:0000313" key="1">
    <source>
        <dbReference type="EMBL" id="QHS89055.1"/>
    </source>
</evidence>
<protein>
    <submittedName>
        <fullName evidence="1">Uncharacterized protein</fullName>
    </submittedName>
</protein>
<sequence>MTQSLCGKDKIQKNNLLGKNISLQKDIPQDIKQLKIKIMNNIILPLISRQWSQLYENRFFLDGIKIKLDYYYKLYKLEDLLLYKNIIYAFELMLNEHFQLSELEKQIYKTNEFTSIVYKTAMIKLKPEYELYDTILGKPKREKNQSYNDSTILYIQHLLAKENMTFQKIKEQVLLQCT</sequence>
<accession>A0A6C0B9Y6</accession>
<name>A0A6C0B9Y6_9ZZZZ</name>